<feature type="transmembrane region" description="Helical" evidence="8">
    <location>
        <begin position="273"/>
        <end position="297"/>
    </location>
</feature>
<dbReference type="PANTHER" id="PTHR33908">
    <property type="entry name" value="MANNOSYLTRANSFERASE YKCB-RELATED"/>
    <property type="match status" value="1"/>
</dbReference>
<dbReference type="GO" id="GO:0016763">
    <property type="term" value="F:pentosyltransferase activity"/>
    <property type="evidence" value="ECO:0007669"/>
    <property type="project" value="TreeGrafter"/>
</dbReference>
<dbReference type="RefSeq" id="WP_183701583.1">
    <property type="nucleotide sequence ID" value="NZ_JACHFE010000003.1"/>
</dbReference>
<evidence type="ECO:0000256" key="1">
    <source>
        <dbReference type="ARBA" id="ARBA00004651"/>
    </source>
</evidence>
<feature type="transmembrane region" description="Helical" evidence="8">
    <location>
        <begin position="365"/>
        <end position="384"/>
    </location>
</feature>
<keyword evidence="2" id="KW-1003">Cell membrane</keyword>
<evidence type="ECO:0000256" key="6">
    <source>
        <dbReference type="ARBA" id="ARBA00022989"/>
    </source>
</evidence>
<reference evidence="10 11" key="1">
    <citation type="submission" date="2020-08" db="EMBL/GenBank/DDBJ databases">
        <title>Genomic Encyclopedia of Type Strains, Phase IV (KMG-IV): sequencing the most valuable type-strain genomes for metagenomic binning, comparative biology and taxonomic classification.</title>
        <authorList>
            <person name="Goeker M."/>
        </authorList>
    </citation>
    <scope>NUCLEOTIDE SEQUENCE [LARGE SCALE GENOMIC DNA]</scope>
    <source>
        <strain evidence="10 11">DSM 22359</strain>
    </source>
</reference>
<evidence type="ECO:0000256" key="5">
    <source>
        <dbReference type="ARBA" id="ARBA00022692"/>
    </source>
</evidence>
<dbReference type="InterPro" id="IPR050297">
    <property type="entry name" value="LipidA_mod_glycosyltrf_83"/>
</dbReference>
<keyword evidence="11" id="KW-1185">Reference proteome</keyword>
<accession>A0A840UJW4</accession>
<dbReference type="AlphaFoldDB" id="A0A840UJW4"/>
<evidence type="ECO:0000256" key="2">
    <source>
        <dbReference type="ARBA" id="ARBA00022475"/>
    </source>
</evidence>
<feature type="domain" description="ArnT-like N-terminal" evidence="9">
    <location>
        <begin position="30"/>
        <end position="243"/>
    </location>
</feature>
<feature type="transmembrane region" description="Helical" evidence="8">
    <location>
        <begin position="211"/>
        <end position="231"/>
    </location>
</feature>
<evidence type="ECO:0000313" key="10">
    <source>
        <dbReference type="EMBL" id="MBB5321038.1"/>
    </source>
</evidence>
<sequence>MTTTVNRLFWLLAAILLARLGLCAMLPFADTTEPRYAEIARIMASSGDWITPWFREGVPFWGKPPLSFWSQALAFKLLGVSEFAGRLPSWLANLGVVALIYRAGLALHNRPSSNEARLGGLLAAIIYSTMALGFLSAGTVMTDSFLALATTLVITSLIIRIQGGPAIWGWLFFIGLALGLLAKGPLVLVLSGLPVFIWVAATRNWPLLWRCLPWVPGTLLMLALSVPWYLLAELKTPGFIDYFIVGEHIKRFLVSNWQGDLYGNAHEFTRGTIWLYLALASFPWGPIMLASVVAWLWTKRADRPSARPAQGLTILVLAAAFTPVLFFTFSGNILWTYVLPGLPFLALAIEPLVTRWRFRGTQPTVLAAVLLIPLIGSLAGGWFATHPDQLKTEKTLVTAVQDRFDVSPERLFYLGDLPFSARFYSQGQAHTLAPERLGHFLERQTGKGPALVAVDRDDAAARETIRRRGQPVDTDKRYILFRVPPAS</sequence>
<dbReference type="Pfam" id="PF02366">
    <property type="entry name" value="PMT"/>
    <property type="match status" value="1"/>
</dbReference>
<evidence type="ECO:0000256" key="3">
    <source>
        <dbReference type="ARBA" id="ARBA00022676"/>
    </source>
</evidence>
<evidence type="ECO:0000259" key="9">
    <source>
        <dbReference type="Pfam" id="PF02366"/>
    </source>
</evidence>
<dbReference type="Proteomes" id="UP000591735">
    <property type="component" value="Unassembled WGS sequence"/>
</dbReference>
<comment type="subcellular location">
    <subcellularLocation>
        <location evidence="1">Cell membrane</location>
        <topology evidence="1">Multi-pass membrane protein</topology>
    </subcellularLocation>
</comment>
<comment type="caution">
    <text evidence="10">The sequence shown here is derived from an EMBL/GenBank/DDBJ whole genome shotgun (WGS) entry which is preliminary data.</text>
</comment>
<keyword evidence="4 10" id="KW-0808">Transferase</keyword>
<feature type="transmembrane region" description="Helical" evidence="8">
    <location>
        <begin position="118"/>
        <end position="137"/>
    </location>
</feature>
<name>A0A840UJW4_9GAMM</name>
<keyword evidence="6 8" id="KW-1133">Transmembrane helix</keyword>
<feature type="transmembrane region" description="Helical" evidence="8">
    <location>
        <begin position="334"/>
        <end position="353"/>
    </location>
</feature>
<dbReference type="GO" id="GO:0010041">
    <property type="term" value="P:response to iron(III) ion"/>
    <property type="evidence" value="ECO:0007669"/>
    <property type="project" value="TreeGrafter"/>
</dbReference>
<dbReference type="GO" id="GO:0006493">
    <property type="term" value="P:protein O-linked glycosylation"/>
    <property type="evidence" value="ECO:0007669"/>
    <property type="project" value="InterPro"/>
</dbReference>
<organism evidence="10 11">
    <name type="scientific">Marinobacter oulmenensis</name>
    <dbReference type="NCBI Taxonomy" id="643747"/>
    <lineage>
        <taxon>Bacteria</taxon>
        <taxon>Pseudomonadati</taxon>
        <taxon>Pseudomonadota</taxon>
        <taxon>Gammaproteobacteria</taxon>
        <taxon>Pseudomonadales</taxon>
        <taxon>Marinobacteraceae</taxon>
        <taxon>Marinobacter</taxon>
    </lineage>
</organism>
<dbReference type="GO" id="GO:0005886">
    <property type="term" value="C:plasma membrane"/>
    <property type="evidence" value="ECO:0007669"/>
    <property type="project" value="UniProtKB-SubCell"/>
</dbReference>
<keyword evidence="3" id="KW-0328">Glycosyltransferase</keyword>
<dbReference type="EMBL" id="JACHFE010000003">
    <property type="protein sequence ID" value="MBB5321038.1"/>
    <property type="molecule type" value="Genomic_DNA"/>
</dbReference>
<gene>
    <name evidence="10" type="ORF">HNR38_001524</name>
</gene>
<evidence type="ECO:0000313" key="11">
    <source>
        <dbReference type="Proteomes" id="UP000591735"/>
    </source>
</evidence>
<keyword evidence="5 8" id="KW-0812">Transmembrane</keyword>
<evidence type="ECO:0000256" key="8">
    <source>
        <dbReference type="SAM" id="Phobius"/>
    </source>
</evidence>
<proteinExistence type="predicted"/>
<protein>
    <submittedName>
        <fullName evidence="10">4-amino-4-deoxy-L-arabinose transferase-like glycosyltransferase</fullName>
    </submittedName>
</protein>
<feature type="transmembrane region" description="Helical" evidence="8">
    <location>
        <begin position="167"/>
        <end position="199"/>
    </location>
</feature>
<evidence type="ECO:0000256" key="7">
    <source>
        <dbReference type="ARBA" id="ARBA00023136"/>
    </source>
</evidence>
<feature type="transmembrane region" description="Helical" evidence="8">
    <location>
        <begin position="309"/>
        <end position="328"/>
    </location>
</feature>
<evidence type="ECO:0000256" key="4">
    <source>
        <dbReference type="ARBA" id="ARBA00022679"/>
    </source>
</evidence>
<dbReference type="GO" id="GO:0000030">
    <property type="term" value="F:mannosyltransferase activity"/>
    <property type="evidence" value="ECO:0007669"/>
    <property type="project" value="InterPro"/>
</dbReference>
<dbReference type="GO" id="GO:0009103">
    <property type="term" value="P:lipopolysaccharide biosynthetic process"/>
    <property type="evidence" value="ECO:0007669"/>
    <property type="project" value="UniProtKB-ARBA"/>
</dbReference>
<dbReference type="InterPro" id="IPR003342">
    <property type="entry name" value="ArnT-like_N"/>
</dbReference>
<keyword evidence="7 8" id="KW-0472">Membrane</keyword>
<dbReference type="PANTHER" id="PTHR33908:SF3">
    <property type="entry name" value="UNDECAPRENYL PHOSPHATE-ALPHA-4-AMINO-4-DEOXY-L-ARABINOSE ARABINOSYL TRANSFERASE"/>
    <property type="match status" value="1"/>
</dbReference>